<feature type="binding site" evidence="10">
    <location>
        <position position="14"/>
    </location>
    <ligand>
        <name>Mg(2+)</name>
        <dbReference type="ChEBI" id="CHEBI:18420"/>
    </ligand>
</feature>
<dbReference type="NCBIfam" id="TIGR01656">
    <property type="entry name" value="Histidinol-ppas"/>
    <property type="match status" value="1"/>
</dbReference>
<dbReference type="PANTHER" id="PTHR42891:SF1">
    <property type="entry name" value="D-GLYCERO-BETA-D-MANNO-HEPTOSE-1,7-BISPHOSPHATE 7-PHOSPHATASE"/>
    <property type="match status" value="1"/>
</dbReference>
<dbReference type="RefSeq" id="WP_110757387.1">
    <property type="nucleotide sequence ID" value="NZ_PRLG01000013.1"/>
</dbReference>
<dbReference type="PANTHER" id="PTHR42891">
    <property type="entry name" value="D-GLYCERO-BETA-D-MANNO-HEPTOSE-1,7-BISPHOSPHATE 7-PHOSPHATASE"/>
    <property type="match status" value="1"/>
</dbReference>
<evidence type="ECO:0000256" key="7">
    <source>
        <dbReference type="PIRNR" id="PIRNR004682"/>
    </source>
</evidence>
<evidence type="ECO:0000313" key="12">
    <source>
        <dbReference type="Proteomes" id="UP000247459"/>
    </source>
</evidence>
<evidence type="ECO:0000256" key="3">
    <source>
        <dbReference type="ARBA" id="ARBA00022723"/>
    </source>
</evidence>
<dbReference type="GO" id="GO:0005737">
    <property type="term" value="C:cytoplasm"/>
    <property type="evidence" value="ECO:0007669"/>
    <property type="project" value="UniProtKB-SubCell"/>
</dbReference>
<comment type="cofactor">
    <cofactor evidence="10">
        <name>Mg(2+)</name>
        <dbReference type="ChEBI" id="CHEBI:18420"/>
    </cofactor>
</comment>
<evidence type="ECO:0000256" key="5">
    <source>
        <dbReference type="ARBA" id="ARBA00023277"/>
    </source>
</evidence>
<dbReference type="OrthoDB" id="9801899at2"/>
<evidence type="ECO:0000256" key="6">
    <source>
        <dbReference type="ARBA" id="ARBA00031828"/>
    </source>
</evidence>
<dbReference type="Proteomes" id="UP000247459">
    <property type="component" value="Unassembled WGS sequence"/>
</dbReference>
<comment type="similarity">
    <text evidence="7">Belongs to the gmhB family.</text>
</comment>
<accession>A0A2W0CQQ8</accession>
<comment type="subcellular location">
    <subcellularLocation>
        <location evidence="1 7">Cytoplasm</location>
    </subcellularLocation>
</comment>
<keyword evidence="4 7" id="KW-0378">Hydrolase</keyword>
<dbReference type="Gene3D" id="3.40.50.1000">
    <property type="entry name" value="HAD superfamily/HAD-like"/>
    <property type="match status" value="1"/>
</dbReference>
<feature type="binding site" evidence="10">
    <location>
        <position position="120"/>
    </location>
    <ligand>
        <name>Mg(2+)</name>
        <dbReference type="ChEBI" id="CHEBI:18420"/>
    </ligand>
</feature>
<dbReference type="Pfam" id="PF13242">
    <property type="entry name" value="Hydrolase_like"/>
    <property type="match status" value="1"/>
</dbReference>
<comment type="caution">
    <text evidence="11">The sequence shown here is derived from an EMBL/GenBank/DDBJ whole genome shotgun (WGS) entry which is preliminary data.</text>
</comment>
<dbReference type="GO" id="GO:0005975">
    <property type="term" value="P:carbohydrate metabolic process"/>
    <property type="evidence" value="ECO:0007669"/>
    <property type="project" value="InterPro"/>
</dbReference>
<feature type="site" description="Stabilizes the phosphoryl group" evidence="9">
    <location>
        <position position="95"/>
    </location>
</feature>
<keyword evidence="3 10" id="KW-0479">Metal-binding</keyword>
<comment type="cofactor">
    <cofactor evidence="10">
        <name>Zn(2+)</name>
        <dbReference type="ChEBI" id="CHEBI:29105"/>
    </cofactor>
</comment>
<dbReference type="PIRSF" id="PIRSF004682">
    <property type="entry name" value="GmhB"/>
    <property type="match status" value="1"/>
</dbReference>
<dbReference type="NCBIfam" id="NF005264">
    <property type="entry name" value="PRK06769.1"/>
    <property type="match status" value="1"/>
</dbReference>
<feature type="binding site" evidence="10">
    <location>
        <position position="93"/>
    </location>
    <ligand>
        <name>Zn(2+)</name>
        <dbReference type="ChEBI" id="CHEBI:29105"/>
    </ligand>
</feature>
<evidence type="ECO:0000256" key="9">
    <source>
        <dbReference type="PIRSR" id="PIRSR004682-3"/>
    </source>
</evidence>
<dbReference type="SUPFAM" id="SSF56784">
    <property type="entry name" value="HAD-like"/>
    <property type="match status" value="1"/>
</dbReference>
<evidence type="ECO:0000256" key="8">
    <source>
        <dbReference type="PIRSR" id="PIRSR004682-1"/>
    </source>
</evidence>
<feature type="binding site" evidence="10">
    <location>
        <position position="91"/>
    </location>
    <ligand>
        <name>Zn(2+)</name>
        <dbReference type="ChEBI" id="CHEBI:29105"/>
    </ligand>
</feature>
<keyword evidence="2 7" id="KW-0963">Cytoplasm</keyword>
<protein>
    <recommendedName>
        <fullName evidence="6 7">D,D-heptose 1,7-bisphosphate phosphatase</fullName>
        <ecNumber evidence="7">3.1.3.-</ecNumber>
    </recommendedName>
</protein>
<proteinExistence type="inferred from homology"/>
<feature type="binding site" evidence="10">
    <location>
        <position position="85"/>
    </location>
    <ligand>
        <name>Zn(2+)</name>
        <dbReference type="ChEBI" id="CHEBI:29105"/>
    </ligand>
</feature>
<keyword evidence="5 7" id="KW-0119">Carbohydrate metabolism</keyword>
<dbReference type="AlphaFoldDB" id="A0A2W0CQQ8"/>
<evidence type="ECO:0000256" key="2">
    <source>
        <dbReference type="ARBA" id="ARBA00022490"/>
    </source>
</evidence>
<sequence>MIKPNLDIQAVFVDRDGTIGGTGHFIHPRDFELYPNAQEAITLLKRNGIKVFAITNQYRISRGEATIQEFEEQFDEYGFDQSYICPHEQECSCRKPKPGMLVEASQQHHLDLSRCIVIGDVGDTDMLAAHAVGAMKVLVRTGWGESSLTTYRNKWMETEPEYIAEDILDAVHWIIQAKLKN</sequence>
<dbReference type="NCBIfam" id="TIGR01662">
    <property type="entry name" value="HAD-SF-IIIA"/>
    <property type="match status" value="1"/>
</dbReference>
<evidence type="ECO:0000256" key="10">
    <source>
        <dbReference type="PIRSR" id="PIRSR004682-4"/>
    </source>
</evidence>
<dbReference type="InterPro" id="IPR023214">
    <property type="entry name" value="HAD_sf"/>
</dbReference>
<dbReference type="GO" id="GO:0046872">
    <property type="term" value="F:metal ion binding"/>
    <property type="evidence" value="ECO:0007669"/>
    <property type="project" value="UniProtKB-KW"/>
</dbReference>
<feature type="active site" description="Proton donor" evidence="8">
    <location>
        <position position="16"/>
    </location>
</feature>
<dbReference type="InterPro" id="IPR006543">
    <property type="entry name" value="Histidinol-phos"/>
</dbReference>
<feature type="site" description="Contributes to substrate recognition" evidence="9">
    <location>
        <position position="94"/>
    </location>
</feature>
<dbReference type="GO" id="GO:0016791">
    <property type="term" value="F:phosphatase activity"/>
    <property type="evidence" value="ECO:0007669"/>
    <property type="project" value="InterPro"/>
</dbReference>
<dbReference type="InterPro" id="IPR006549">
    <property type="entry name" value="HAD-SF_hydro_IIIA"/>
</dbReference>
<evidence type="ECO:0000256" key="4">
    <source>
        <dbReference type="ARBA" id="ARBA00022801"/>
    </source>
</evidence>
<feature type="active site" description="Nucleophile" evidence="8">
    <location>
        <position position="14"/>
    </location>
</feature>
<feature type="binding site" evidence="10">
    <location>
        <position position="87"/>
    </location>
    <ligand>
        <name>Zn(2+)</name>
        <dbReference type="ChEBI" id="CHEBI:29105"/>
    </ligand>
</feature>
<evidence type="ECO:0000313" key="11">
    <source>
        <dbReference type="EMBL" id="PYY29988.1"/>
    </source>
</evidence>
<evidence type="ECO:0000256" key="1">
    <source>
        <dbReference type="ARBA" id="ARBA00004496"/>
    </source>
</evidence>
<name>A0A2W0CQQ8_9BACL</name>
<keyword evidence="10" id="KW-0460">Magnesium</keyword>
<reference evidence="11 12" key="1">
    <citation type="submission" date="2018-01" db="EMBL/GenBank/DDBJ databases">
        <title>Genome sequence of the PGP bacterium Paenibacillus illinoisensis E3.</title>
        <authorList>
            <person name="Rolli E."/>
            <person name="Marasco R."/>
            <person name="Bessem C."/>
            <person name="Michoud G."/>
            <person name="Gaiarsa S."/>
            <person name="Borin S."/>
            <person name="Daffonchio D."/>
        </authorList>
    </citation>
    <scope>NUCLEOTIDE SEQUENCE [LARGE SCALE GENOMIC DNA]</scope>
    <source>
        <strain evidence="11 12">E3</strain>
    </source>
</reference>
<feature type="site" description="Stabilizes the phosphoryl group" evidence="9">
    <location>
        <position position="55"/>
    </location>
</feature>
<keyword evidence="10" id="KW-0862">Zinc</keyword>
<dbReference type="EC" id="3.1.3.-" evidence="7"/>
<organism evidence="11 12">
    <name type="scientific">Paenibacillus illinoisensis</name>
    <dbReference type="NCBI Taxonomy" id="59845"/>
    <lineage>
        <taxon>Bacteria</taxon>
        <taxon>Bacillati</taxon>
        <taxon>Bacillota</taxon>
        <taxon>Bacilli</taxon>
        <taxon>Bacillales</taxon>
        <taxon>Paenibacillaceae</taxon>
        <taxon>Paenibacillus</taxon>
    </lineage>
</organism>
<feature type="binding site" evidence="10">
    <location>
        <position position="16"/>
    </location>
    <ligand>
        <name>Mg(2+)</name>
        <dbReference type="ChEBI" id="CHEBI:18420"/>
    </ligand>
</feature>
<dbReference type="InterPro" id="IPR036412">
    <property type="entry name" value="HAD-like_sf"/>
</dbReference>
<dbReference type="InterPro" id="IPR004446">
    <property type="entry name" value="Heptose_bisP_phosphatase"/>
</dbReference>
<dbReference type="EMBL" id="PRLG01000013">
    <property type="protein sequence ID" value="PYY29988.1"/>
    <property type="molecule type" value="Genomic_DNA"/>
</dbReference>
<gene>
    <name evidence="11" type="ORF">PIL02S_01585</name>
</gene>